<proteinExistence type="inferred from homology"/>
<keyword evidence="14" id="KW-0969">Cilium</keyword>
<evidence type="ECO:0000256" key="2">
    <source>
        <dbReference type="ARBA" id="ARBA00004413"/>
    </source>
</evidence>
<gene>
    <name evidence="14" type="ORF">EAT49_08455</name>
</gene>
<keyword evidence="14" id="KW-0282">Flagellum</keyword>
<dbReference type="Proteomes" id="UP000268016">
    <property type="component" value="Unassembled WGS sequence"/>
</dbReference>
<evidence type="ECO:0000259" key="11">
    <source>
        <dbReference type="Pfam" id="PF01706"/>
    </source>
</evidence>
<evidence type="ECO:0000313" key="14">
    <source>
        <dbReference type="EMBL" id="ROU02792.1"/>
    </source>
</evidence>
<dbReference type="InterPro" id="IPR032779">
    <property type="entry name" value="FliG_M"/>
</dbReference>
<evidence type="ECO:0000256" key="7">
    <source>
        <dbReference type="ARBA" id="ARBA00022779"/>
    </source>
</evidence>
<comment type="subcellular location">
    <subcellularLocation>
        <location evidence="1">Bacterial flagellum basal body</location>
    </subcellularLocation>
    <subcellularLocation>
        <location evidence="2">Cell membrane</location>
        <topology evidence="2">Peripheral membrane protein</topology>
        <orientation evidence="2">Cytoplasmic side</orientation>
    </subcellularLocation>
</comment>
<keyword evidence="8" id="KW-0472">Membrane</keyword>
<dbReference type="GO" id="GO:0003774">
    <property type="term" value="F:cytoskeletal motor activity"/>
    <property type="evidence" value="ECO:0007669"/>
    <property type="project" value="InterPro"/>
</dbReference>
<evidence type="ECO:0000256" key="4">
    <source>
        <dbReference type="ARBA" id="ARBA00021870"/>
    </source>
</evidence>
<accession>A0A3N2R5M9</accession>
<dbReference type="PRINTS" id="PR00954">
    <property type="entry name" value="FLGMOTORFLIG"/>
</dbReference>
<evidence type="ECO:0000259" key="13">
    <source>
        <dbReference type="Pfam" id="PF14842"/>
    </source>
</evidence>
<dbReference type="SUPFAM" id="SSF48029">
    <property type="entry name" value="FliG"/>
    <property type="match status" value="1"/>
</dbReference>
<dbReference type="InterPro" id="IPR028263">
    <property type="entry name" value="FliG_N"/>
</dbReference>
<dbReference type="OrthoDB" id="7616820at2"/>
<reference evidence="14 15" key="1">
    <citation type="submission" date="2018-10" db="EMBL/GenBank/DDBJ databases">
        <title>Histidinibacterium lentulum gen. nov., sp. nov., a marine bacterium from the culture broth of Picochlorum sp. 122.</title>
        <authorList>
            <person name="Wang G."/>
        </authorList>
    </citation>
    <scope>NUCLEOTIDE SEQUENCE [LARGE SCALE GENOMIC DNA]</scope>
    <source>
        <strain evidence="14 15">B17</strain>
    </source>
</reference>
<dbReference type="GO" id="GO:0005886">
    <property type="term" value="C:plasma membrane"/>
    <property type="evidence" value="ECO:0007669"/>
    <property type="project" value="UniProtKB-SubCell"/>
</dbReference>
<feature type="domain" description="Flagellar motor switch protein FliG middle" evidence="12">
    <location>
        <begin position="103"/>
        <end position="170"/>
    </location>
</feature>
<evidence type="ECO:0000256" key="10">
    <source>
        <dbReference type="ARBA" id="ARBA00025598"/>
    </source>
</evidence>
<feature type="domain" description="Flagellar motor switch protein FliG N-terminal" evidence="13">
    <location>
        <begin position="15"/>
        <end position="95"/>
    </location>
</feature>
<name>A0A3N2R5M9_9RHOB</name>
<dbReference type="InterPro" id="IPR000090">
    <property type="entry name" value="Flg_Motor_Flig"/>
</dbReference>
<protein>
    <recommendedName>
        <fullName evidence="4">Flagellar motor switch protein FliG</fullName>
    </recommendedName>
</protein>
<dbReference type="InterPro" id="IPR011002">
    <property type="entry name" value="FliG_a-hlx"/>
</dbReference>
<dbReference type="Gene3D" id="1.10.220.30">
    <property type="match status" value="2"/>
</dbReference>
<dbReference type="Pfam" id="PF01706">
    <property type="entry name" value="FliG_C"/>
    <property type="match status" value="1"/>
</dbReference>
<evidence type="ECO:0000313" key="15">
    <source>
        <dbReference type="Proteomes" id="UP000268016"/>
    </source>
</evidence>
<evidence type="ECO:0000256" key="1">
    <source>
        <dbReference type="ARBA" id="ARBA00004117"/>
    </source>
</evidence>
<dbReference type="Pfam" id="PF14841">
    <property type="entry name" value="FliG_M"/>
    <property type="match status" value="1"/>
</dbReference>
<organism evidence="14 15">
    <name type="scientific">Histidinibacterium lentulum</name>
    <dbReference type="NCBI Taxonomy" id="2480588"/>
    <lineage>
        <taxon>Bacteria</taxon>
        <taxon>Pseudomonadati</taxon>
        <taxon>Pseudomonadota</taxon>
        <taxon>Alphaproteobacteria</taxon>
        <taxon>Rhodobacterales</taxon>
        <taxon>Paracoccaceae</taxon>
        <taxon>Histidinibacterium</taxon>
    </lineage>
</organism>
<comment type="similarity">
    <text evidence="3">Belongs to the FliG family.</text>
</comment>
<dbReference type="EMBL" id="RDRB01000004">
    <property type="protein sequence ID" value="ROU02792.1"/>
    <property type="molecule type" value="Genomic_DNA"/>
</dbReference>
<dbReference type="PANTHER" id="PTHR30534:SF0">
    <property type="entry name" value="FLAGELLAR MOTOR SWITCH PROTEIN FLIG"/>
    <property type="match status" value="1"/>
</dbReference>
<dbReference type="InterPro" id="IPR023087">
    <property type="entry name" value="Flg_Motor_Flig_C"/>
</dbReference>
<evidence type="ECO:0000256" key="9">
    <source>
        <dbReference type="ARBA" id="ARBA00023143"/>
    </source>
</evidence>
<keyword evidence="6" id="KW-0145">Chemotaxis</keyword>
<feature type="domain" description="Flagellar motor switch protein FliG C-terminal" evidence="11">
    <location>
        <begin position="206"/>
        <end position="318"/>
    </location>
</feature>
<sequence length="326" mass="34052">MVVQLALSGGRPLPLDRLSEEAQIALARELATLNLVDQATLDDVAAEFAAELAGVALSAPSSLDAALKLLEGHISPAAAAALRDEHDRATGADPWPRVLALDPEDLRPIMDSESVEVCAVVLSKLPVAKAAQLLGLLPGERARRITYAISRTQAVSPAAVHRIGAALAETYGRAPAPAFADKAGRRLGAILNSSPAATREELLAYLRDEDPAFAEEVRRAIFTFRDLPQRVAVQDIAKVIRLVDPADLATALGAAIASGGALEAAAEFILAGISQRMATALREEMAERGTVPAEAAETAQGRVIAAIRAAADAGEIELRTAPETPP</sequence>
<dbReference type="Pfam" id="PF14842">
    <property type="entry name" value="FliG_N"/>
    <property type="match status" value="1"/>
</dbReference>
<dbReference type="GO" id="GO:0006935">
    <property type="term" value="P:chemotaxis"/>
    <property type="evidence" value="ECO:0007669"/>
    <property type="project" value="UniProtKB-KW"/>
</dbReference>
<evidence type="ECO:0000256" key="3">
    <source>
        <dbReference type="ARBA" id="ARBA00010299"/>
    </source>
</evidence>
<comment type="caution">
    <text evidence="14">The sequence shown here is derived from an EMBL/GenBank/DDBJ whole genome shotgun (WGS) entry which is preliminary data.</text>
</comment>
<dbReference type="GO" id="GO:0009425">
    <property type="term" value="C:bacterial-type flagellum basal body"/>
    <property type="evidence" value="ECO:0007669"/>
    <property type="project" value="UniProtKB-SubCell"/>
</dbReference>
<dbReference type="AlphaFoldDB" id="A0A3N2R5M9"/>
<keyword evidence="9" id="KW-0975">Bacterial flagellum</keyword>
<dbReference type="PANTHER" id="PTHR30534">
    <property type="entry name" value="FLAGELLAR MOTOR SWITCH PROTEIN FLIG"/>
    <property type="match status" value="1"/>
</dbReference>
<keyword evidence="7" id="KW-0283">Flagellar rotation</keyword>
<evidence type="ECO:0000256" key="6">
    <source>
        <dbReference type="ARBA" id="ARBA00022500"/>
    </source>
</evidence>
<keyword evidence="15" id="KW-1185">Reference proteome</keyword>
<comment type="function">
    <text evidence="10">FliG is one of three proteins (FliG, FliN, FliM) that forms the rotor-mounted switch complex (C ring), located at the base of the basal body. This complex interacts with the CheY and CheZ chemotaxis proteins, in addition to contacting components of the motor that determine the direction of flagellar rotation.</text>
</comment>
<keyword evidence="14" id="KW-0966">Cell projection</keyword>
<evidence type="ECO:0000259" key="12">
    <source>
        <dbReference type="Pfam" id="PF14841"/>
    </source>
</evidence>
<dbReference type="GO" id="GO:0071973">
    <property type="term" value="P:bacterial-type flagellum-dependent cell motility"/>
    <property type="evidence" value="ECO:0007669"/>
    <property type="project" value="InterPro"/>
</dbReference>
<keyword evidence="5" id="KW-1003">Cell membrane</keyword>
<evidence type="ECO:0000256" key="5">
    <source>
        <dbReference type="ARBA" id="ARBA00022475"/>
    </source>
</evidence>
<evidence type="ECO:0000256" key="8">
    <source>
        <dbReference type="ARBA" id="ARBA00023136"/>
    </source>
</evidence>